<evidence type="ECO:0000313" key="3">
    <source>
        <dbReference type="Proteomes" id="UP000757890"/>
    </source>
</evidence>
<sequence length="199" mass="24201">MNIYKKSLQDEKRIKRWSICCWVSAGISWFIQQKYIQWIYQNLGYTKFGREFSIVFVFIVVFPCLLNLLLWPSQYYSEKELRENIPPIMVYQESNELKKSLKFWYRLPGQYHGSENYSVFAPRLEIINYYMEELRKYGWEFIAEEDNVEKSNGKKVEEKYIFRNGTYELQISFPVETTVNFEGVVYEKSYYIMVFPIDR</sequence>
<dbReference type="Proteomes" id="UP000757890">
    <property type="component" value="Unassembled WGS sequence"/>
</dbReference>
<comment type="caution">
    <text evidence="2">The sequence shown here is derived from an EMBL/GenBank/DDBJ whole genome shotgun (WGS) entry which is preliminary data.</text>
</comment>
<name>A0A930BB12_9FIRM</name>
<keyword evidence="1" id="KW-1133">Transmembrane helix</keyword>
<organism evidence="2 3">
    <name type="scientific">Dialister invisus</name>
    <dbReference type="NCBI Taxonomy" id="218538"/>
    <lineage>
        <taxon>Bacteria</taxon>
        <taxon>Bacillati</taxon>
        <taxon>Bacillota</taxon>
        <taxon>Negativicutes</taxon>
        <taxon>Veillonellales</taxon>
        <taxon>Veillonellaceae</taxon>
        <taxon>Dialister</taxon>
    </lineage>
</organism>
<evidence type="ECO:0000313" key="2">
    <source>
        <dbReference type="EMBL" id="MBF1129808.1"/>
    </source>
</evidence>
<dbReference type="EMBL" id="JABZMK010000056">
    <property type="protein sequence ID" value="MBF1129808.1"/>
    <property type="molecule type" value="Genomic_DNA"/>
</dbReference>
<gene>
    <name evidence="2" type="ORF">HXL70_07180</name>
</gene>
<dbReference type="AlphaFoldDB" id="A0A930BB12"/>
<keyword evidence="1" id="KW-0472">Membrane</keyword>
<feature type="transmembrane region" description="Helical" evidence="1">
    <location>
        <begin position="52"/>
        <end position="71"/>
    </location>
</feature>
<accession>A0A930BB12</accession>
<keyword evidence="1" id="KW-0812">Transmembrane</keyword>
<reference evidence="2" key="1">
    <citation type="submission" date="2020-04" db="EMBL/GenBank/DDBJ databases">
        <title>Deep metagenomics examines the oral microbiome during advanced dental caries in children, revealing novel taxa and co-occurrences with host molecules.</title>
        <authorList>
            <person name="Baker J.L."/>
            <person name="Morton J.T."/>
            <person name="Dinis M."/>
            <person name="Alvarez R."/>
            <person name="Tran N.C."/>
            <person name="Knight R."/>
            <person name="Edlund A."/>
        </authorList>
    </citation>
    <scope>NUCLEOTIDE SEQUENCE</scope>
    <source>
        <strain evidence="2">JCVI_32_bin.14</strain>
    </source>
</reference>
<protein>
    <submittedName>
        <fullName evidence="2">Uncharacterized protein</fullName>
    </submittedName>
</protein>
<evidence type="ECO:0000256" key="1">
    <source>
        <dbReference type="SAM" id="Phobius"/>
    </source>
</evidence>
<proteinExistence type="predicted"/>
<feature type="transmembrane region" description="Helical" evidence="1">
    <location>
        <begin position="14"/>
        <end position="32"/>
    </location>
</feature>